<organism evidence="1 2">
    <name type="scientific">Discina gigas</name>
    <dbReference type="NCBI Taxonomy" id="1032678"/>
    <lineage>
        <taxon>Eukaryota</taxon>
        <taxon>Fungi</taxon>
        <taxon>Dikarya</taxon>
        <taxon>Ascomycota</taxon>
        <taxon>Pezizomycotina</taxon>
        <taxon>Pezizomycetes</taxon>
        <taxon>Pezizales</taxon>
        <taxon>Discinaceae</taxon>
        <taxon>Discina</taxon>
    </lineage>
</organism>
<comment type="caution">
    <text evidence="1">The sequence shown here is derived from an EMBL/GenBank/DDBJ whole genome shotgun (WGS) entry which is preliminary data.</text>
</comment>
<evidence type="ECO:0000313" key="1">
    <source>
        <dbReference type="EMBL" id="KAL0631000.1"/>
    </source>
</evidence>
<gene>
    <name evidence="1" type="ORF">Q9L58_010153</name>
</gene>
<accession>A0ABR3G5C6</accession>
<sequence>MQKCWPILAAWLADHAEHCNLQNYKTHACLKCQIEPDDIGPLIKNPASKFRRQQEEYSIKLVKYGSMKNQRPEMPKALRLIAEIKRWFHSKGLKPLRKVVYLGMMTHLLDWLTQILTDWGRILKLNAVWKEMPPYPGFVSPTKAYSKVSQWQGKGMRNFVHIVLPALASTLHNRSPPQRLPFQEALRCDGTLIRDYVFAMNIVNIREIASKGHHDRDVVDGLQLNPPSAQQIANQAHHDCENLWVDQNLRALDITEPYFGELAPNLSGAN</sequence>
<dbReference type="EMBL" id="JBBBZM010000320">
    <property type="protein sequence ID" value="KAL0631000.1"/>
    <property type="molecule type" value="Genomic_DNA"/>
</dbReference>
<keyword evidence="2" id="KW-1185">Reference proteome</keyword>
<name>A0ABR3G5C6_9PEZI</name>
<evidence type="ECO:0000313" key="2">
    <source>
        <dbReference type="Proteomes" id="UP001447188"/>
    </source>
</evidence>
<reference evidence="1 2" key="1">
    <citation type="submission" date="2024-02" db="EMBL/GenBank/DDBJ databases">
        <title>Discinaceae phylogenomics.</title>
        <authorList>
            <person name="Dirks A.C."/>
            <person name="James T.Y."/>
        </authorList>
    </citation>
    <scope>NUCLEOTIDE SEQUENCE [LARGE SCALE GENOMIC DNA]</scope>
    <source>
        <strain evidence="1 2">ACD0624</strain>
    </source>
</reference>
<proteinExistence type="predicted"/>
<protein>
    <submittedName>
        <fullName evidence="1">Uncharacterized protein</fullName>
    </submittedName>
</protein>
<dbReference type="Proteomes" id="UP001447188">
    <property type="component" value="Unassembled WGS sequence"/>
</dbReference>